<dbReference type="GO" id="GO:0016740">
    <property type="term" value="F:transferase activity"/>
    <property type="evidence" value="ECO:0007669"/>
    <property type="project" value="UniProtKB-KW"/>
</dbReference>
<evidence type="ECO:0000259" key="1">
    <source>
        <dbReference type="Pfam" id="PF13524"/>
    </source>
</evidence>
<keyword evidence="2" id="KW-0808">Transferase</keyword>
<feature type="domain" description="Spore protein YkvP/CgeB glycosyl transferase-like" evidence="1">
    <location>
        <begin position="203"/>
        <end position="304"/>
    </location>
</feature>
<organism evidence="2 3">
    <name type="scientific">Guptibacillus hwajinpoensis</name>
    <dbReference type="NCBI Taxonomy" id="208199"/>
    <lineage>
        <taxon>Bacteria</taxon>
        <taxon>Bacillati</taxon>
        <taxon>Bacillota</taxon>
        <taxon>Bacilli</taxon>
        <taxon>Bacillales</taxon>
        <taxon>Guptibacillaceae</taxon>
        <taxon>Guptibacillus</taxon>
    </lineage>
</organism>
<dbReference type="EMBL" id="SWFM01000001">
    <property type="protein sequence ID" value="TKD71868.1"/>
    <property type="molecule type" value="Genomic_DNA"/>
</dbReference>
<sequence length="313" mass="37253">MKGYFTLSRLKLLFITKDHTFHIDKSSVYLIDELKKICDLNVWTTNGNINEIINQIGERPDFILLNDHKPDYCPDISGLKNMKIPFGLIMHDLQYKMYKKKRFIRQENVQHLFVNYRDAFKRWYPTYIDRMIWFPHHVPLKVFKDYQVSKDYDYLMMGAIYKELYPLRVAIMKWYRNNPAFTYVPHPGYKTMDHIGKGYKVGIDYARELNKAKIFFTCDSNYHFPLLKYYEALACGTLLLGTGSEELRDLGFIDGKTYVEINQSNFNEKAKYYLKNEAERLSIAKRGEELIQQRHSTEIRARELVVQISKLID</sequence>
<gene>
    <name evidence="2" type="ORF">FBF83_03445</name>
</gene>
<proteinExistence type="predicted"/>
<dbReference type="AlphaFoldDB" id="A0A4V5Q3J3"/>
<dbReference type="Proteomes" id="UP000310541">
    <property type="component" value="Unassembled WGS sequence"/>
</dbReference>
<reference evidence="2 3" key="1">
    <citation type="submission" date="2019-04" db="EMBL/GenBank/DDBJ databases">
        <title>Genome sequence of Bacillus hwajinpoensis strain Y2.</title>
        <authorList>
            <person name="Fair J.L."/>
            <person name="Maclea K.S."/>
        </authorList>
    </citation>
    <scope>NUCLEOTIDE SEQUENCE [LARGE SCALE GENOMIC DNA]</scope>
    <source>
        <strain evidence="2 3">Y2</strain>
    </source>
</reference>
<dbReference type="OrthoDB" id="5121913at2"/>
<dbReference type="InterPro" id="IPR055259">
    <property type="entry name" value="YkvP/CgeB_Glyco_trans-like"/>
</dbReference>
<evidence type="ECO:0000313" key="3">
    <source>
        <dbReference type="Proteomes" id="UP000310541"/>
    </source>
</evidence>
<protein>
    <submittedName>
        <fullName evidence="2">Glycosyltransferase family 1 protein</fullName>
    </submittedName>
</protein>
<comment type="caution">
    <text evidence="2">The sequence shown here is derived from an EMBL/GenBank/DDBJ whole genome shotgun (WGS) entry which is preliminary data.</text>
</comment>
<evidence type="ECO:0000313" key="2">
    <source>
        <dbReference type="EMBL" id="TKD71868.1"/>
    </source>
</evidence>
<dbReference type="Pfam" id="PF13524">
    <property type="entry name" value="Glyco_trans_1_2"/>
    <property type="match status" value="1"/>
</dbReference>
<accession>A0A4V5Q3J3</accession>
<dbReference type="SUPFAM" id="SSF53756">
    <property type="entry name" value="UDP-Glycosyltransferase/glycogen phosphorylase"/>
    <property type="match status" value="1"/>
</dbReference>
<name>A0A4V5Q3J3_9BACL</name>